<dbReference type="Pfam" id="PF00528">
    <property type="entry name" value="BPD_transp_1"/>
    <property type="match status" value="1"/>
</dbReference>
<gene>
    <name evidence="11" type="ORF">RxyAA322_28910</name>
</gene>
<dbReference type="AlphaFoldDB" id="A0A510HQ40"/>
<evidence type="ECO:0000256" key="9">
    <source>
        <dbReference type="RuleBase" id="RU363032"/>
    </source>
</evidence>
<evidence type="ECO:0000259" key="10">
    <source>
        <dbReference type="PROSITE" id="PS50928"/>
    </source>
</evidence>
<keyword evidence="12" id="KW-1185">Reference proteome</keyword>
<feature type="transmembrane region" description="Helical" evidence="9">
    <location>
        <begin position="95"/>
        <end position="120"/>
    </location>
</feature>
<dbReference type="PANTHER" id="PTHR30614">
    <property type="entry name" value="MEMBRANE COMPONENT OF AMINO ACID ABC TRANSPORTER"/>
    <property type="match status" value="1"/>
</dbReference>
<evidence type="ECO:0000256" key="3">
    <source>
        <dbReference type="ARBA" id="ARBA00022448"/>
    </source>
</evidence>
<comment type="subcellular location">
    <subcellularLocation>
        <location evidence="1 9">Cell membrane</location>
        <topology evidence="1 9">Multi-pass membrane protein</topology>
    </subcellularLocation>
</comment>
<evidence type="ECO:0000256" key="7">
    <source>
        <dbReference type="ARBA" id="ARBA00022989"/>
    </source>
</evidence>
<feature type="domain" description="ABC transmembrane type-1" evidence="10">
    <location>
        <begin position="41"/>
        <end position="229"/>
    </location>
</feature>
<dbReference type="InterPro" id="IPR000515">
    <property type="entry name" value="MetI-like"/>
</dbReference>
<dbReference type="EMBL" id="AP019791">
    <property type="protein sequence ID" value="BBL81037.1"/>
    <property type="molecule type" value="Genomic_DNA"/>
</dbReference>
<keyword evidence="3 9" id="KW-0813">Transport</keyword>
<organism evidence="11 12">
    <name type="scientific">Rubrobacter xylanophilus</name>
    <dbReference type="NCBI Taxonomy" id="49319"/>
    <lineage>
        <taxon>Bacteria</taxon>
        <taxon>Bacillati</taxon>
        <taxon>Actinomycetota</taxon>
        <taxon>Rubrobacteria</taxon>
        <taxon>Rubrobacterales</taxon>
        <taxon>Rubrobacteraceae</taxon>
        <taxon>Rubrobacter</taxon>
    </lineage>
</organism>
<dbReference type="GO" id="GO:0022857">
    <property type="term" value="F:transmembrane transporter activity"/>
    <property type="evidence" value="ECO:0007669"/>
    <property type="project" value="InterPro"/>
</dbReference>
<dbReference type="PANTHER" id="PTHR30614:SF20">
    <property type="entry name" value="GLUTAMINE TRANSPORT SYSTEM PERMEASE PROTEIN GLNP"/>
    <property type="match status" value="1"/>
</dbReference>
<feature type="transmembrane region" description="Helical" evidence="9">
    <location>
        <begin position="211"/>
        <end position="229"/>
    </location>
</feature>
<evidence type="ECO:0000256" key="8">
    <source>
        <dbReference type="ARBA" id="ARBA00023136"/>
    </source>
</evidence>
<accession>A0A510HQ40</accession>
<reference evidence="11" key="1">
    <citation type="journal article" date="2019" name="Microbiol. Resour. Announc.">
        <title>Complete Genome Sequence of Rubrobacter xylanophilus Strain AA3-22, Isolated from Arima Onsen in Japan.</title>
        <authorList>
            <person name="Tomariguchi N."/>
            <person name="Miyazaki K."/>
        </authorList>
    </citation>
    <scope>NUCLEOTIDE SEQUENCE [LARGE SCALE GENOMIC DNA]</scope>
    <source>
        <strain evidence="11">AA3-22</strain>
    </source>
</reference>
<keyword evidence="5 9" id="KW-0812">Transmembrane</keyword>
<dbReference type="RefSeq" id="WP_143528971.1">
    <property type="nucleotide sequence ID" value="NZ_AP019791.1"/>
</dbReference>
<keyword evidence="6" id="KW-0029">Amino-acid transport</keyword>
<dbReference type="CDD" id="cd06261">
    <property type="entry name" value="TM_PBP2"/>
    <property type="match status" value="1"/>
</dbReference>
<keyword evidence="4" id="KW-1003">Cell membrane</keyword>
<evidence type="ECO:0000256" key="6">
    <source>
        <dbReference type="ARBA" id="ARBA00022970"/>
    </source>
</evidence>
<dbReference type="GO" id="GO:0006865">
    <property type="term" value="P:amino acid transport"/>
    <property type="evidence" value="ECO:0007669"/>
    <property type="project" value="UniProtKB-KW"/>
</dbReference>
<evidence type="ECO:0000256" key="2">
    <source>
        <dbReference type="ARBA" id="ARBA00010072"/>
    </source>
</evidence>
<evidence type="ECO:0000256" key="1">
    <source>
        <dbReference type="ARBA" id="ARBA00004651"/>
    </source>
</evidence>
<dbReference type="OrthoDB" id="9814902at2"/>
<evidence type="ECO:0000256" key="5">
    <source>
        <dbReference type="ARBA" id="ARBA00022692"/>
    </source>
</evidence>
<dbReference type="Gene3D" id="1.10.3720.10">
    <property type="entry name" value="MetI-like"/>
    <property type="match status" value="1"/>
</dbReference>
<dbReference type="FunFam" id="1.10.3720.10:FF:000033">
    <property type="entry name" value="Polar amino acid ABC transporter permease"/>
    <property type="match status" value="1"/>
</dbReference>
<keyword evidence="7 9" id="KW-1133">Transmembrane helix</keyword>
<dbReference type="SUPFAM" id="SSF161098">
    <property type="entry name" value="MetI-like"/>
    <property type="match status" value="1"/>
</dbReference>
<proteinExistence type="inferred from homology"/>
<name>A0A510HQ40_9ACTN</name>
<dbReference type="InterPro" id="IPR010065">
    <property type="entry name" value="AA_ABC_transptr_permease_3TM"/>
</dbReference>
<protein>
    <submittedName>
        <fullName evidence="11">Glutamine ABC transporter permease</fullName>
    </submittedName>
</protein>
<dbReference type="Proteomes" id="UP000318065">
    <property type="component" value="Chromosome"/>
</dbReference>
<keyword evidence="8 9" id="KW-0472">Membrane</keyword>
<dbReference type="InterPro" id="IPR043429">
    <property type="entry name" value="ArtM/GltK/GlnP/TcyL/YhdX-like"/>
</dbReference>
<sequence>MPDWWPPVEINPQDLSLERLVGYYLDFGTVLENSGPLLRGLAVTLSLAALAEVVGIVLGLFLALLKISRSRLLSLPAQIYIDVFRGTPLLVQITIIYFTTAAVGVRFTSLFFAGLTALALNSSAYVAEIFRAGIQSIDKGQMEAGRASGLTYAQTMRYIIVPQAFRRVIPPLTNEFVTLIKDTSLVSVIGLAELLRAARVLQSATFNGTPLIAAALIYLAICLPLIYLTNVLERRLNRRTAA</sequence>
<evidence type="ECO:0000256" key="4">
    <source>
        <dbReference type="ARBA" id="ARBA00022475"/>
    </source>
</evidence>
<dbReference type="NCBIfam" id="TIGR01726">
    <property type="entry name" value="HEQRo_perm_3TM"/>
    <property type="match status" value="1"/>
</dbReference>
<dbReference type="GO" id="GO:0043190">
    <property type="term" value="C:ATP-binding cassette (ABC) transporter complex"/>
    <property type="evidence" value="ECO:0007669"/>
    <property type="project" value="InterPro"/>
</dbReference>
<evidence type="ECO:0000313" key="11">
    <source>
        <dbReference type="EMBL" id="BBL81037.1"/>
    </source>
</evidence>
<feature type="transmembrane region" description="Helical" evidence="9">
    <location>
        <begin position="41"/>
        <end position="65"/>
    </location>
</feature>
<comment type="similarity">
    <text evidence="2">Belongs to the binding-protein-dependent transport system permease family. HisMQ subfamily.</text>
</comment>
<dbReference type="PROSITE" id="PS50928">
    <property type="entry name" value="ABC_TM1"/>
    <property type="match status" value="1"/>
</dbReference>
<evidence type="ECO:0000313" key="12">
    <source>
        <dbReference type="Proteomes" id="UP000318065"/>
    </source>
</evidence>
<dbReference type="InterPro" id="IPR035906">
    <property type="entry name" value="MetI-like_sf"/>
</dbReference>